<evidence type="ECO:0000313" key="2">
    <source>
        <dbReference type="EMBL" id="WNM23862.1"/>
    </source>
</evidence>
<evidence type="ECO:0000313" key="4">
    <source>
        <dbReference type="Proteomes" id="UP001304125"/>
    </source>
</evidence>
<evidence type="ECO:0000256" key="1">
    <source>
        <dbReference type="SAM" id="MobiDB-lite"/>
    </source>
</evidence>
<dbReference type="KEGG" id="dcp:RN607_10910"/>
<dbReference type="EMBL" id="CP134879">
    <property type="protein sequence ID" value="WNM23862.1"/>
    <property type="molecule type" value="Genomic_DNA"/>
</dbReference>
<proteinExistence type="predicted"/>
<accession>A0AA96J655</accession>
<name>A0AA96J655_9MICO</name>
<dbReference type="EMBL" id="CP134880">
    <property type="protein sequence ID" value="WNM26701.1"/>
    <property type="molecule type" value="Genomic_DNA"/>
</dbReference>
<organism evidence="2 4">
    <name type="scientific">Demequina capsici</name>
    <dbReference type="NCBI Taxonomy" id="3075620"/>
    <lineage>
        <taxon>Bacteria</taxon>
        <taxon>Bacillati</taxon>
        <taxon>Actinomycetota</taxon>
        <taxon>Actinomycetes</taxon>
        <taxon>Micrococcales</taxon>
        <taxon>Demequinaceae</taxon>
        <taxon>Demequina</taxon>
    </lineage>
</organism>
<dbReference type="RefSeq" id="WP_313497099.1">
    <property type="nucleotide sequence ID" value="NZ_CP134879.1"/>
</dbReference>
<feature type="region of interest" description="Disordered" evidence="1">
    <location>
        <begin position="1"/>
        <end position="54"/>
    </location>
</feature>
<accession>A0AA96JCA6</accession>
<dbReference type="Proteomes" id="UP001304125">
    <property type="component" value="Chromosome"/>
</dbReference>
<dbReference type="Proteomes" id="UP001303408">
    <property type="component" value="Chromosome"/>
</dbReference>
<dbReference type="InterPro" id="IPR045596">
    <property type="entry name" value="DUF6459"/>
</dbReference>
<evidence type="ECO:0000313" key="3">
    <source>
        <dbReference type="EMBL" id="WNM26701.1"/>
    </source>
</evidence>
<sequence length="155" mass="16413">MSAQPLSARTAPRRPLGTAAGTRRPPAGPGRAQVLPAPSSPYERKRRPLGDPSPLACTIAKASLEAVHGSSALDALTRWIDPTVRLQLSKQQSIARRAGQSGVGNAQVLRARVCRVSATAAEVSVVAGWGDRVHAIALRMEDRRGRWVATVIEVG</sequence>
<gene>
    <name evidence="2" type="ORF">RN606_10910</name>
    <name evidence="3" type="ORF">RN607_10910</name>
</gene>
<dbReference type="Pfam" id="PF20060">
    <property type="entry name" value="DUF6459"/>
    <property type="match status" value="1"/>
</dbReference>
<reference evidence="2 4" key="1">
    <citation type="submission" date="2023-09" db="EMBL/GenBank/DDBJ databases">
        <title>Demequina sp. a novel bacteria isolated from Capsicum annuum.</title>
        <authorList>
            <person name="Humaira Z."/>
            <person name="Lee J."/>
            <person name="Cho D."/>
        </authorList>
    </citation>
    <scope>NUCLEOTIDE SEQUENCE [LARGE SCALE GENOMIC DNA]</scope>
    <source>
        <strain evidence="2 4">OYTSA14</strain>
        <strain evidence="3">PMTSA13</strain>
    </source>
</reference>
<protein>
    <submittedName>
        <fullName evidence="2">Rv3235 family protein</fullName>
    </submittedName>
</protein>
<dbReference type="AlphaFoldDB" id="A0AA96J655"/>
<keyword evidence="4" id="KW-1185">Reference proteome</keyword>